<accession>A0A2N9PD93</accession>
<sequence>MISINKIQVENQIKNFKSEIDEHHNKALQNLKNLINNNKYLKSKESSFLRLIIREFKKSNFVSFPLNDIENLIKKIGEVPPKRKIKFAGKSKETYLKDEILNALDYLGKRTFFYPKYFQSLGIKSCVYCNSQLTITIQKNKNSNEYNAKFQVDHYYPKDKYPYLSIALFNLYPVCASCNLAKSNNLIDFKLYDNQTNINLFHFQLNKASKAKFLITRNINDLNIEFKKNGTSSYDDIFNVNEIYHTQKDIAEEIILKALAYNQTYREDLKKIFRSHRVNDNLINRLILGNYSNPEEIHKRPMAKFMQDVGKEVGLI</sequence>
<evidence type="ECO:0000313" key="2">
    <source>
        <dbReference type="EMBL" id="SPE78315.1"/>
    </source>
</evidence>
<dbReference type="RefSeq" id="WP_105196820.1">
    <property type="nucleotide sequence ID" value="NZ_OLKH01000125.1"/>
</dbReference>
<dbReference type="EMBL" id="OLKH01000125">
    <property type="protein sequence ID" value="SPE78315.1"/>
    <property type="molecule type" value="Genomic_DNA"/>
</dbReference>
<reference evidence="2 3" key="1">
    <citation type="submission" date="2018-02" db="EMBL/GenBank/DDBJ databases">
        <authorList>
            <person name="Cohen D.B."/>
            <person name="Kent A.D."/>
        </authorList>
    </citation>
    <scope>NUCLEOTIDE SEQUENCE [LARGE SCALE GENOMIC DNA]</scope>
    <source>
        <strain evidence="2">CIP109753</strain>
    </source>
</reference>
<gene>
    <name evidence="2" type="ORF">FLACOL_02331</name>
</gene>
<keyword evidence="1" id="KW-0175">Coiled coil</keyword>
<evidence type="ECO:0008006" key="4">
    <source>
        <dbReference type="Google" id="ProtNLM"/>
    </source>
</evidence>
<proteinExistence type="predicted"/>
<dbReference type="AlphaFoldDB" id="A0A2N9PD93"/>
<dbReference type="Gene3D" id="1.10.30.50">
    <property type="match status" value="1"/>
</dbReference>
<feature type="coiled-coil region" evidence="1">
    <location>
        <begin position="6"/>
        <end position="44"/>
    </location>
</feature>
<dbReference type="Proteomes" id="UP000238180">
    <property type="component" value="Unassembled WGS sequence"/>
</dbReference>
<protein>
    <recommendedName>
        <fullName evidence="4">HNH domain-containing protein</fullName>
    </recommendedName>
</protein>
<organism evidence="2 3">
    <name type="scientific">Flavobacterium columnare</name>
    <dbReference type="NCBI Taxonomy" id="996"/>
    <lineage>
        <taxon>Bacteria</taxon>
        <taxon>Pseudomonadati</taxon>
        <taxon>Bacteroidota</taxon>
        <taxon>Flavobacteriia</taxon>
        <taxon>Flavobacteriales</taxon>
        <taxon>Flavobacteriaceae</taxon>
        <taxon>Flavobacterium</taxon>
    </lineage>
</organism>
<evidence type="ECO:0000256" key="1">
    <source>
        <dbReference type="SAM" id="Coils"/>
    </source>
</evidence>
<name>A0A2N9PD93_9FLAO</name>
<evidence type="ECO:0000313" key="3">
    <source>
        <dbReference type="Proteomes" id="UP000238180"/>
    </source>
</evidence>